<reference evidence="1" key="1">
    <citation type="journal article" date="2014" name="Nat. Commun.">
        <title>Multiple recent horizontal transfers of a large genomic region in cheese making fungi.</title>
        <authorList>
            <person name="Cheeseman K."/>
            <person name="Ropars J."/>
            <person name="Renault P."/>
            <person name="Dupont J."/>
            <person name="Gouzy J."/>
            <person name="Branca A."/>
            <person name="Abraham A.L."/>
            <person name="Ceppi M."/>
            <person name="Conseiller E."/>
            <person name="Debuchy R."/>
            <person name="Malagnac F."/>
            <person name="Goarin A."/>
            <person name="Silar P."/>
            <person name="Lacoste S."/>
            <person name="Sallet E."/>
            <person name="Bensimon A."/>
            <person name="Giraud T."/>
            <person name="Brygoo Y."/>
        </authorList>
    </citation>
    <scope>NUCLEOTIDE SEQUENCE [LARGE SCALE GENOMIC DNA]</scope>
    <source>
        <strain evidence="1">FM164</strain>
    </source>
</reference>
<name>W6QU87_PENRF</name>
<dbReference type="Proteomes" id="UP000030686">
    <property type="component" value="Unassembled WGS sequence"/>
</dbReference>
<evidence type="ECO:0000313" key="1">
    <source>
        <dbReference type="EMBL" id="CDM33092.1"/>
    </source>
</evidence>
<proteinExistence type="predicted"/>
<gene>
    <name evidence="1" type="ORF">PROQFM164_S02g003243</name>
</gene>
<keyword evidence="2" id="KW-1185">Reference proteome</keyword>
<protein>
    <submittedName>
        <fullName evidence="1">Genomic scaffold, ProqFM164S02</fullName>
    </submittedName>
</protein>
<evidence type="ECO:0000313" key="2">
    <source>
        <dbReference type="Proteomes" id="UP000030686"/>
    </source>
</evidence>
<accession>W6QU87</accession>
<dbReference type="AlphaFoldDB" id="W6QU87"/>
<dbReference type="EMBL" id="HG792016">
    <property type="protein sequence ID" value="CDM33092.1"/>
    <property type="molecule type" value="Genomic_DNA"/>
</dbReference>
<dbReference type="STRING" id="1365484.W6QU87"/>
<organism evidence="1 2">
    <name type="scientific">Penicillium roqueforti (strain FM164)</name>
    <dbReference type="NCBI Taxonomy" id="1365484"/>
    <lineage>
        <taxon>Eukaryota</taxon>
        <taxon>Fungi</taxon>
        <taxon>Dikarya</taxon>
        <taxon>Ascomycota</taxon>
        <taxon>Pezizomycotina</taxon>
        <taxon>Eurotiomycetes</taxon>
        <taxon>Eurotiomycetidae</taxon>
        <taxon>Eurotiales</taxon>
        <taxon>Aspergillaceae</taxon>
        <taxon>Penicillium</taxon>
    </lineage>
</organism>
<sequence length="329" mass="37557">MTTLSSEKARLQKVADLMLEIYEELSRMRYIQRAGIRRGPHNLTHLEAAYDELDLDSSIKYLYSILPYIDPLAAGKDSFSRIGEFTDFRDIEQAERSRDPFYGDPSDPNFEDENGPYIQPWVTPLTSLGNHGSVMLYDARRHVIWIIDQESWDTTDPALEGHPTKEPQSLNRNSFEHIPHRNAEAALRDILRSYRSLEWIPGSGENTGLEWDGSILSLREMYLENGWPDAFNGDAFEVAQARSFCVYILQEDTDHRLEGENLVHAEMACLRGKLEDARAEVDDWKTRTQNEEDPEELEELKKMLIVSEGTVAIYQRAVKAAEAGTGSQG</sequence>
<dbReference type="OMA" id="WIIDQES"/>
<dbReference type="OrthoDB" id="5327951at2759"/>